<feature type="compositionally biased region" description="Basic and acidic residues" evidence="1">
    <location>
        <begin position="97"/>
        <end position="107"/>
    </location>
</feature>
<reference evidence="2" key="1">
    <citation type="journal article" date="2021" name="G3 (Bethesda)">
        <title>Genomic diversity, chromosomal rearrangements, and interspecies hybridization in the ogataea polymorpha species complex.</title>
        <authorList>
            <person name="Hanson S.J."/>
            <person name="Cinneide E.O."/>
            <person name="Salzberg L.I."/>
            <person name="Wolfe K.H."/>
            <person name="McGowan J."/>
            <person name="Fitzpatrick D.A."/>
            <person name="Matlin K."/>
        </authorList>
    </citation>
    <scope>NUCLEOTIDE SEQUENCE</scope>
    <source>
        <strain evidence="2">83-405-1</strain>
    </source>
</reference>
<protein>
    <submittedName>
        <fullName evidence="2">Uncharacterized protein</fullName>
    </submittedName>
</protein>
<accession>A0AAN6D3R0</accession>
<dbReference type="AlphaFoldDB" id="A0AAN6D3R0"/>
<evidence type="ECO:0000256" key="1">
    <source>
        <dbReference type="SAM" id="MobiDB-lite"/>
    </source>
</evidence>
<sequence>MSKTKIVEASVALSVPKNNETRKSALSARPWPSESDWERDVLELKLNPKIRGRQRLLPESHEVLQAMQRNYTVRPRSAAQMPKPRRAPGSPWFTGRGVDRENPDNTAEHSVIAPGHAVYGDRIAEHRNQQSTVHTKQFTDNALETHMGQTSHTEPV</sequence>
<comment type="caution">
    <text evidence="2">The sequence shown here is derived from an EMBL/GenBank/DDBJ whole genome shotgun (WGS) entry which is preliminary data.</text>
</comment>
<gene>
    <name evidence="2" type="ORF">KL933_004029</name>
</gene>
<proteinExistence type="predicted"/>
<organism evidence="2 3">
    <name type="scientific">Ogataea haglerorum</name>
    <dbReference type="NCBI Taxonomy" id="1937702"/>
    <lineage>
        <taxon>Eukaryota</taxon>
        <taxon>Fungi</taxon>
        <taxon>Dikarya</taxon>
        <taxon>Ascomycota</taxon>
        <taxon>Saccharomycotina</taxon>
        <taxon>Pichiomycetes</taxon>
        <taxon>Pichiales</taxon>
        <taxon>Pichiaceae</taxon>
        <taxon>Ogataea</taxon>
    </lineage>
</organism>
<dbReference type="Proteomes" id="UP000738402">
    <property type="component" value="Unassembled WGS sequence"/>
</dbReference>
<evidence type="ECO:0000313" key="3">
    <source>
        <dbReference type="Proteomes" id="UP000738402"/>
    </source>
</evidence>
<evidence type="ECO:0000313" key="2">
    <source>
        <dbReference type="EMBL" id="KAG7725463.1"/>
    </source>
</evidence>
<dbReference type="EMBL" id="JAHLUH010000012">
    <property type="protein sequence ID" value="KAG7725463.1"/>
    <property type="molecule type" value="Genomic_DNA"/>
</dbReference>
<feature type="region of interest" description="Disordered" evidence="1">
    <location>
        <begin position="1"/>
        <end position="32"/>
    </location>
</feature>
<feature type="region of interest" description="Disordered" evidence="1">
    <location>
        <begin position="73"/>
        <end position="107"/>
    </location>
</feature>
<name>A0AAN6D3R0_9ASCO</name>